<dbReference type="Pfam" id="PF00171">
    <property type="entry name" value="Aldedh"/>
    <property type="match status" value="1"/>
</dbReference>
<dbReference type="HOGENOM" id="CLU_005391_5_1_11"/>
<dbReference type="Gene3D" id="3.40.309.10">
    <property type="entry name" value="Aldehyde Dehydrogenase, Chain A, domain 2"/>
    <property type="match status" value="1"/>
</dbReference>
<evidence type="ECO:0000256" key="3">
    <source>
        <dbReference type="PROSITE-ProRule" id="PRU10007"/>
    </source>
</evidence>
<sequence length="481" mass="49376">MSDLIDVLDPSRGLLIGAERRRGGAGLFDVRDPASGRVVASVADADSADATAAVDAAAAASEGWAALAPRARSEILARAHALMLRDADDLATLIALENGKSRSDARGEVVYAAEFFRWFAEEAVRTGGDYGSSPAGGTRTIVTHRPVGVAALVTPWNFPAAMATRKIAPALAAGCTVVLKPAAETPLTAIAVVRLLVEAGVPDGVVNLVPTTDAGGVVGTWLADPRIRKISFTGSTRVGRLLLQQAADRVVNASMELGGNAPFVVTADADLDAAVDGAMIAKFRGGGQACTAANRFFVHAGVAEEFAARFGARVEALTVGPSDTGAEIGPLISAAAVARVTALVDDAVAAGARVAFSAPAPEQGWFVAPTVLTGVPADAAILDEEIFGPVAPIVTWTDEADLVRRVNATEAGLAAYVYAGDLGRALRLAERIDAGMVGVNRGLVSDPAAPFGGTKQSGLGREGARAGIEEFRETQYFSVAW</sequence>
<protein>
    <submittedName>
        <fullName evidence="6">NAD-dependent aldehyde dehydrogenase</fullName>
    </submittedName>
</protein>
<dbReference type="InterPro" id="IPR016163">
    <property type="entry name" value="Ald_DH_C"/>
</dbReference>
<evidence type="ECO:0000256" key="2">
    <source>
        <dbReference type="ARBA" id="ARBA00023002"/>
    </source>
</evidence>
<dbReference type="FunFam" id="3.40.605.10:FF:000005">
    <property type="entry name" value="Succinate-semialdehyde dehydrogenase I"/>
    <property type="match status" value="1"/>
</dbReference>
<evidence type="ECO:0000256" key="4">
    <source>
        <dbReference type="RuleBase" id="RU003345"/>
    </source>
</evidence>
<keyword evidence="7" id="KW-1185">Reference proteome</keyword>
<dbReference type="OrthoDB" id="6882680at2"/>
<dbReference type="EMBL" id="JFBT01000001">
    <property type="protein sequence ID" value="EXG82844.1"/>
    <property type="molecule type" value="Genomic_DNA"/>
</dbReference>
<dbReference type="InterPro" id="IPR050740">
    <property type="entry name" value="Aldehyde_DH_Superfamily"/>
</dbReference>
<dbReference type="CDD" id="cd07103">
    <property type="entry name" value="ALDH_F5_SSADH_GabD"/>
    <property type="match status" value="1"/>
</dbReference>
<comment type="caution">
    <text evidence="6">The sequence shown here is derived from an EMBL/GenBank/DDBJ whole genome shotgun (WGS) entry which is preliminary data.</text>
</comment>
<comment type="similarity">
    <text evidence="1 4">Belongs to the aldehyde dehydrogenase family.</text>
</comment>
<dbReference type="RefSeq" id="WP_035852840.1">
    <property type="nucleotide sequence ID" value="NZ_KK073874.1"/>
</dbReference>
<accession>A0A010ZVZ7</accession>
<dbReference type="GO" id="GO:0004777">
    <property type="term" value="F:succinate-semialdehyde dehydrogenase (NAD+) activity"/>
    <property type="evidence" value="ECO:0007669"/>
    <property type="project" value="TreeGrafter"/>
</dbReference>
<dbReference type="InterPro" id="IPR016161">
    <property type="entry name" value="Ald_DH/histidinol_DH"/>
</dbReference>
<gene>
    <name evidence="6" type="ORF">CryarDRAFT_4045</name>
</gene>
<dbReference type="PROSITE" id="PS00687">
    <property type="entry name" value="ALDEHYDE_DEHYDR_GLU"/>
    <property type="match status" value="1"/>
</dbReference>
<evidence type="ECO:0000313" key="6">
    <source>
        <dbReference type="EMBL" id="EXG82844.1"/>
    </source>
</evidence>
<organism evidence="6 7">
    <name type="scientific">Cryptosporangium arvum DSM 44712</name>
    <dbReference type="NCBI Taxonomy" id="927661"/>
    <lineage>
        <taxon>Bacteria</taxon>
        <taxon>Bacillati</taxon>
        <taxon>Actinomycetota</taxon>
        <taxon>Actinomycetes</taxon>
        <taxon>Cryptosporangiales</taxon>
        <taxon>Cryptosporangiaceae</taxon>
        <taxon>Cryptosporangium</taxon>
    </lineage>
</organism>
<dbReference type="PANTHER" id="PTHR43353:SF5">
    <property type="entry name" value="SUCCINATE-SEMIALDEHYDE DEHYDROGENASE, MITOCHONDRIAL"/>
    <property type="match status" value="1"/>
</dbReference>
<dbReference type="FunFam" id="3.40.309.10:FF:000004">
    <property type="entry name" value="Succinate-semialdehyde dehydrogenase I"/>
    <property type="match status" value="1"/>
</dbReference>
<keyword evidence="2 4" id="KW-0560">Oxidoreductase</keyword>
<feature type="active site" evidence="3">
    <location>
        <position position="256"/>
    </location>
</feature>
<evidence type="ECO:0000313" key="7">
    <source>
        <dbReference type="Proteomes" id="UP000021053"/>
    </source>
</evidence>
<dbReference type="PATRIC" id="fig|927661.3.peg.4018"/>
<dbReference type="InterPro" id="IPR016162">
    <property type="entry name" value="Ald_DH_N"/>
</dbReference>
<dbReference type="SUPFAM" id="SSF53720">
    <property type="entry name" value="ALDH-like"/>
    <property type="match status" value="1"/>
</dbReference>
<dbReference type="InterPro" id="IPR015590">
    <property type="entry name" value="Aldehyde_DH_dom"/>
</dbReference>
<proteinExistence type="inferred from homology"/>
<reference evidence="6 7" key="1">
    <citation type="submission" date="2013-07" db="EMBL/GenBank/DDBJ databases">
        <authorList>
            <consortium name="DOE Joint Genome Institute"/>
            <person name="Eisen J."/>
            <person name="Huntemann M."/>
            <person name="Han J."/>
            <person name="Chen A."/>
            <person name="Kyrpides N."/>
            <person name="Mavromatis K."/>
            <person name="Markowitz V."/>
            <person name="Palaniappan K."/>
            <person name="Ivanova N."/>
            <person name="Schaumberg A."/>
            <person name="Pati A."/>
            <person name="Liolios K."/>
            <person name="Nordberg H.P."/>
            <person name="Cantor M.N."/>
            <person name="Hua S.X."/>
            <person name="Woyke T."/>
        </authorList>
    </citation>
    <scope>NUCLEOTIDE SEQUENCE [LARGE SCALE GENOMIC DNA]</scope>
    <source>
        <strain evidence="6 7">DSM 44712</strain>
    </source>
</reference>
<evidence type="ECO:0000256" key="1">
    <source>
        <dbReference type="ARBA" id="ARBA00009986"/>
    </source>
</evidence>
<evidence type="ECO:0000259" key="5">
    <source>
        <dbReference type="Pfam" id="PF00171"/>
    </source>
</evidence>
<dbReference type="AlphaFoldDB" id="A0A010ZVZ7"/>
<feature type="domain" description="Aldehyde dehydrogenase" evidence="5">
    <location>
        <begin position="28"/>
        <end position="475"/>
    </location>
</feature>
<dbReference type="Proteomes" id="UP000021053">
    <property type="component" value="Unassembled WGS sequence"/>
</dbReference>
<dbReference type="GO" id="GO:0009450">
    <property type="term" value="P:gamma-aminobutyric acid catabolic process"/>
    <property type="evidence" value="ECO:0007669"/>
    <property type="project" value="TreeGrafter"/>
</dbReference>
<dbReference type="Gene3D" id="3.40.605.10">
    <property type="entry name" value="Aldehyde Dehydrogenase, Chain A, domain 1"/>
    <property type="match status" value="1"/>
</dbReference>
<name>A0A010ZVZ7_9ACTN</name>
<dbReference type="PANTHER" id="PTHR43353">
    <property type="entry name" value="SUCCINATE-SEMIALDEHYDE DEHYDROGENASE, MITOCHONDRIAL"/>
    <property type="match status" value="1"/>
</dbReference>
<dbReference type="InterPro" id="IPR029510">
    <property type="entry name" value="Ald_DH_CS_GLU"/>
</dbReference>